<feature type="region of interest" description="Disordered" evidence="1">
    <location>
        <begin position="94"/>
        <end position="130"/>
    </location>
</feature>
<evidence type="ECO:0000313" key="3">
    <source>
        <dbReference type="Proteomes" id="UP000289738"/>
    </source>
</evidence>
<feature type="compositionally biased region" description="Acidic residues" evidence="1">
    <location>
        <begin position="103"/>
        <end position="122"/>
    </location>
</feature>
<comment type="caution">
    <text evidence="2">The sequence shown here is derived from an EMBL/GenBank/DDBJ whole genome shotgun (WGS) entry which is preliminary data.</text>
</comment>
<keyword evidence="3" id="KW-1185">Reference proteome</keyword>
<dbReference type="Proteomes" id="UP000289738">
    <property type="component" value="Chromosome B05"/>
</dbReference>
<protein>
    <submittedName>
        <fullName evidence="2">Uncharacterized protein</fullName>
    </submittedName>
</protein>
<feature type="region of interest" description="Disordered" evidence="1">
    <location>
        <begin position="229"/>
        <end position="274"/>
    </location>
</feature>
<feature type="region of interest" description="Disordered" evidence="1">
    <location>
        <begin position="161"/>
        <end position="203"/>
    </location>
</feature>
<accession>A0A444Z7V4</accession>
<sequence length="274" mass="31516">MLQNKQIFRRFQGKTLKNLTDEMIDIGIDNDQDLLMFKRIFILYNQMAFLLPTTINKVSPVHLAPIFRMDNITECKGITNYHLEKKKSMGIVKKAEVSSSESDSSETELDFTSESESEQDSEEATKRRKQPTRIAKKVFFANDCLPSRMVSRKMKQILEDSISESESESDDQCEESSPIIKQKSKKKIQAAPKKTQSKKESTLLRIRHLKNKFNPMITDVRTEELEEFLRESKKKKTHEKAAAHGMKGAGVPSTEGHYDSSEMQDPLFDRISRS</sequence>
<evidence type="ECO:0000256" key="1">
    <source>
        <dbReference type="SAM" id="MobiDB-lite"/>
    </source>
</evidence>
<organism evidence="2 3">
    <name type="scientific">Arachis hypogaea</name>
    <name type="common">Peanut</name>
    <dbReference type="NCBI Taxonomy" id="3818"/>
    <lineage>
        <taxon>Eukaryota</taxon>
        <taxon>Viridiplantae</taxon>
        <taxon>Streptophyta</taxon>
        <taxon>Embryophyta</taxon>
        <taxon>Tracheophyta</taxon>
        <taxon>Spermatophyta</taxon>
        <taxon>Magnoliopsida</taxon>
        <taxon>eudicotyledons</taxon>
        <taxon>Gunneridae</taxon>
        <taxon>Pentapetalae</taxon>
        <taxon>rosids</taxon>
        <taxon>fabids</taxon>
        <taxon>Fabales</taxon>
        <taxon>Fabaceae</taxon>
        <taxon>Papilionoideae</taxon>
        <taxon>50 kb inversion clade</taxon>
        <taxon>dalbergioids sensu lato</taxon>
        <taxon>Dalbergieae</taxon>
        <taxon>Pterocarpus clade</taxon>
        <taxon>Arachis</taxon>
    </lineage>
</organism>
<gene>
    <name evidence="2" type="ORF">Ahy_B05g078718</name>
</gene>
<dbReference type="AlphaFoldDB" id="A0A444Z7V4"/>
<reference evidence="2 3" key="1">
    <citation type="submission" date="2019-01" db="EMBL/GenBank/DDBJ databases">
        <title>Sequencing of cultivated peanut Arachis hypogaea provides insights into genome evolution and oil improvement.</title>
        <authorList>
            <person name="Chen X."/>
        </authorList>
    </citation>
    <scope>NUCLEOTIDE SEQUENCE [LARGE SCALE GENOMIC DNA]</scope>
    <source>
        <strain evidence="3">cv. Fuhuasheng</strain>
        <tissue evidence="2">Leaves</tissue>
    </source>
</reference>
<name>A0A444Z7V4_ARAHY</name>
<evidence type="ECO:0000313" key="2">
    <source>
        <dbReference type="EMBL" id="RYR10245.1"/>
    </source>
</evidence>
<feature type="compositionally biased region" description="Acidic residues" evidence="1">
    <location>
        <begin position="161"/>
        <end position="174"/>
    </location>
</feature>
<proteinExistence type="predicted"/>
<dbReference type="EMBL" id="SDMP01000015">
    <property type="protein sequence ID" value="RYR10245.1"/>
    <property type="molecule type" value="Genomic_DNA"/>
</dbReference>